<proteinExistence type="predicted"/>
<protein>
    <submittedName>
        <fullName evidence="1">Uncharacterized protein</fullName>
    </submittedName>
</protein>
<name>A0ABV0S176_9TELE</name>
<comment type="caution">
    <text evidence="1">The sequence shown here is derived from an EMBL/GenBank/DDBJ whole genome shotgun (WGS) entry which is preliminary data.</text>
</comment>
<dbReference type="EMBL" id="JAHRIN010065022">
    <property type="protein sequence ID" value="MEQ2214004.1"/>
    <property type="molecule type" value="Genomic_DNA"/>
</dbReference>
<dbReference type="Proteomes" id="UP001434883">
    <property type="component" value="Unassembled WGS sequence"/>
</dbReference>
<reference evidence="1 2" key="1">
    <citation type="submission" date="2021-06" db="EMBL/GenBank/DDBJ databases">
        <authorList>
            <person name="Palmer J.M."/>
        </authorList>
    </citation>
    <scope>NUCLEOTIDE SEQUENCE [LARGE SCALE GENOMIC DNA]</scope>
    <source>
        <strain evidence="1 2">XC_2019</strain>
        <tissue evidence="1">Muscle</tissue>
    </source>
</reference>
<sequence>MSLNIAEGEDVCNYFVYRPDRQLQDIVYKMVPFLEELEREQMCTFYKERRLPLPKPVPVSIQSPVVLKRQRKDNFPRAVFTIPPELNIYLLLEFVGYVSSLCDSVRHQLPEC</sequence>
<evidence type="ECO:0000313" key="1">
    <source>
        <dbReference type="EMBL" id="MEQ2214004.1"/>
    </source>
</evidence>
<gene>
    <name evidence="1" type="ORF">XENOCAPTIV_025586</name>
</gene>
<evidence type="ECO:0000313" key="2">
    <source>
        <dbReference type="Proteomes" id="UP001434883"/>
    </source>
</evidence>
<organism evidence="1 2">
    <name type="scientific">Xenoophorus captivus</name>
    <dbReference type="NCBI Taxonomy" id="1517983"/>
    <lineage>
        <taxon>Eukaryota</taxon>
        <taxon>Metazoa</taxon>
        <taxon>Chordata</taxon>
        <taxon>Craniata</taxon>
        <taxon>Vertebrata</taxon>
        <taxon>Euteleostomi</taxon>
        <taxon>Actinopterygii</taxon>
        <taxon>Neopterygii</taxon>
        <taxon>Teleostei</taxon>
        <taxon>Neoteleostei</taxon>
        <taxon>Acanthomorphata</taxon>
        <taxon>Ovalentaria</taxon>
        <taxon>Atherinomorphae</taxon>
        <taxon>Cyprinodontiformes</taxon>
        <taxon>Goodeidae</taxon>
        <taxon>Xenoophorus</taxon>
    </lineage>
</organism>
<keyword evidence="2" id="KW-1185">Reference proteome</keyword>
<accession>A0ABV0S176</accession>